<dbReference type="AlphaFoldDB" id="A0AAN7C615"/>
<feature type="region of interest" description="Disordered" evidence="1">
    <location>
        <begin position="140"/>
        <end position="216"/>
    </location>
</feature>
<evidence type="ECO:0000313" key="2">
    <source>
        <dbReference type="EMBL" id="KAK4236079.1"/>
    </source>
</evidence>
<accession>A0AAN7C615</accession>
<gene>
    <name evidence="2" type="ORF">C8A03DRAFT_36025</name>
</gene>
<feature type="compositionally biased region" description="Basic and acidic residues" evidence="1">
    <location>
        <begin position="102"/>
        <end position="111"/>
    </location>
</feature>
<protein>
    <submittedName>
        <fullName evidence="2">Uncharacterized protein</fullName>
    </submittedName>
</protein>
<evidence type="ECO:0000256" key="1">
    <source>
        <dbReference type="SAM" id="MobiDB-lite"/>
    </source>
</evidence>
<reference evidence="2" key="1">
    <citation type="journal article" date="2023" name="Mol. Phylogenet. Evol.">
        <title>Genome-scale phylogeny and comparative genomics of the fungal order Sordariales.</title>
        <authorList>
            <person name="Hensen N."/>
            <person name="Bonometti L."/>
            <person name="Westerberg I."/>
            <person name="Brannstrom I.O."/>
            <person name="Guillou S."/>
            <person name="Cros-Aarteil S."/>
            <person name="Calhoun S."/>
            <person name="Haridas S."/>
            <person name="Kuo A."/>
            <person name="Mondo S."/>
            <person name="Pangilinan J."/>
            <person name="Riley R."/>
            <person name="LaButti K."/>
            <person name="Andreopoulos B."/>
            <person name="Lipzen A."/>
            <person name="Chen C."/>
            <person name="Yan M."/>
            <person name="Daum C."/>
            <person name="Ng V."/>
            <person name="Clum A."/>
            <person name="Steindorff A."/>
            <person name="Ohm R.A."/>
            <person name="Martin F."/>
            <person name="Silar P."/>
            <person name="Natvig D.O."/>
            <person name="Lalanne C."/>
            <person name="Gautier V."/>
            <person name="Ament-Velasquez S.L."/>
            <person name="Kruys A."/>
            <person name="Hutchinson M.I."/>
            <person name="Powell A.J."/>
            <person name="Barry K."/>
            <person name="Miller A.N."/>
            <person name="Grigoriev I.V."/>
            <person name="Debuchy R."/>
            <person name="Gladieux P."/>
            <person name="Hiltunen Thoren M."/>
            <person name="Johannesson H."/>
        </authorList>
    </citation>
    <scope>NUCLEOTIDE SEQUENCE</scope>
    <source>
        <strain evidence="2">CBS 532.94</strain>
    </source>
</reference>
<organism evidence="2 3">
    <name type="scientific">Achaetomium macrosporum</name>
    <dbReference type="NCBI Taxonomy" id="79813"/>
    <lineage>
        <taxon>Eukaryota</taxon>
        <taxon>Fungi</taxon>
        <taxon>Dikarya</taxon>
        <taxon>Ascomycota</taxon>
        <taxon>Pezizomycotina</taxon>
        <taxon>Sordariomycetes</taxon>
        <taxon>Sordariomycetidae</taxon>
        <taxon>Sordariales</taxon>
        <taxon>Chaetomiaceae</taxon>
        <taxon>Achaetomium</taxon>
    </lineage>
</organism>
<dbReference type="EMBL" id="MU860215">
    <property type="protein sequence ID" value="KAK4236079.1"/>
    <property type="molecule type" value="Genomic_DNA"/>
</dbReference>
<name>A0AAN7C615_9PEZI</name>
<proteinExistence type="predicted"/>
<feature type="compositionally biased region" description="Basic residues" evidence="1">
    <location>
        <begin position="83"/>
        <end position="98"/>
    </location>
</feature>
<dbReference type="Proteomes" id="UP001303760">
    <property type="component" value="Unassembled WGS sequence"/>
</dbReference>
<feature type="region of interest" description="Disordered" evidence="1">
    <location>
        <begin position="46"/>
        <end position="122"/>
    </location>
</feature>
<feature type="compositionally biased region" description="Polar residues" evidence="1">
    <location>
        <begin position="153"/>
        <end position="166"/>
    </location>
</feature>
<evidence type="ECO:0000313" key="3">
    <source>
        <dbReference type="Proteomes" id="UP001303760"/>
    </source>
</evidence>
<keyword evidence="3" id="KW-1185">Reference proteome</keyword>
<comment type="caution">
    <text evidence="2">The sequence shown here is derived from an EMBL/GenBank/DDBJ whole genome shotgun (WGS) entry which is preliminary data.</text>
</comment>
<sequence>MRRDDAVSHDDCYGAPTLPQANLIAAVHRVVFPIGMYRPCRSIESEWDSVTPSNGKHGPSSPLRCTGGIAQGAAEDEAGLRKATSRQSRKPAASRHRVANFFEHKDDKETETGGTTDPQFNLGHRRYSSAEVEGEDIYQHSKGSATDRENTPHDSTTSDRGCSNQWERAETRHRLTSNGQDDLGSQHLYPVPATPPNRKPKRRISGDPFSAVARHI</sequence>
<reference evidence="2" key="2">
    <citation type="submission" date="2023-05" db="EMBL/GenBank/DDBJ databases">
        <authorList>
            <consortium name="Lawrence Berkeley National Laboratory"/>
            <person name="Steindorff A."/>
            <person name="Hensen N."/>
            <person name="Bonometti L."/>
            <person name="Westerberg I."/>
            <person name="Brannstrom I.O."/>
            <person name="Guillou S."/>
            <person name="Cros-Aarteil S."/>
            <person name="Calhoun S."/>
            <person name="Haridas S."/>
            <person name="Kuo A."/>
            <person name="Mondo S."/>
            <person name="Pangilinan J."/>
            <person name="Riley R."/>
            <person name="Labutti K."/>
            <person name="Andreopoulos B."/>
            <person name="Lipzen A."/>
            <person name="Chen C."/>
            <person name="Yanf M."/>
            <person name="Daum C."/>
            <person name="Ng V."/>
            <person name="Clum A."/>
            <person name="Ohm R."/>
            <person name="Martin F."/>
            <person name="Silar P."/>
            <person name="Natvig D."/>
            <person name="Lalanne C."/>
            <person name="Gautier V."/>
            <person name="Ament-Velasquez S.L."/>
            <person name="Kruys A."/>
            <person name="Hutchinson M.I."/>
            <person name="Powell A.J."/>
            <person name="Barry K."/>
            <person name="Miller A.N."/>
            <person name="Grigoriev I.V."/>
            <person name="Debuchy R."/>
            <person name="Gladieux P."/>
            <person name="Thoren M.H."/>
            <person name="Johannesson H."/>
        </authorList>
    </citation>
    <scope>NUCLEOTIDE SEQUENCE</scope>
    <source>
        <strain evidence="2">CBS 532.94</strain>
    </source>
</reference>